<dbReference type="PhylomeDB" id="A0A0A2JTG5"/>
<evidence type="ECO:0000256" key="1">
    <source>
        <dbReference type="SAM" id="MobiDB-lite"/>
    </source>
</evidence>
<organism evidence="2 3">
    <name type="scientific">Penicillium expansum</name>
    <name type="common">Blue mold rot fungus</name>
    <dbReference type="NCBI Taxonomy" id="27334"/>
    <lineage>
        <taxon>Eukaryota</taxon>
        <taxon>Fungi</taxon>
        <taxon>Dikarya</taxon>
        <taxon>Ascomycota</taxon>
        <taxon>Pezizomycotina</taxon>
        <taxon>Eurotiomycetes</taxon>
        <taxon>Eurotiomycetidae</taxon>
        <taxon>Eurotiales</taxon>
        <taxon>Aspergillaceae</taxon>
        <taxon>Penicillium</taxon>
    </lineage>
</organism>
<protein>
    <submittedName>
        <fullName evidence="2">Uncharacterized protein</fullName>
    </submittedName>
</protein>
<dbReference type="RefSeq" id="XP_016600149.1">
    <property type="nucleotide sequence ID" value="XM_016746433.1"/>
</dbReference>
<dbReference type="VEuPathDB" id="FungiDB:PEXP_069860"/>
<keyword evidence="3" id="KW-1185">Reference proteome</keyword>
<dbReference type="EMBL" id="JQFZ01000111">
    <property type="protein sequence ID" value="KGO58785.1"/>
    <property type="molecule type" value="Genomic_DNA"/>
</dbReference>
<dbReference type="HOGENOM" id="CLU_2869191_0_0_1"/>
<evidence type="ECO:0000313" key="3">
    <source>
        <dbReference type="Proteomes" id="UP000030143"/>
    </source>
</evidence>
<feature type="compositionally biased region" description="Basic and acidic residues" evidence="1">
    <location>
        <begin position="52"/>
        <end position="69"/>
    </location>
</feature>
<dbReference type="GeneID" id="27681853"/>
<reference evidence="2 3" key="1">
    <citation type="journal article" date="2015" name="Mol. Plant Microbe Interact.">
        <title>Genome, transcriptome, and functional analyses of Penicillium expansum provide new insights into secondary metabolism and pathogenicity.</title>
        <authorList>
            <person name="Ballester A.R."/>
            <person name="Marcet-Houben M."/>
            <person name="Levin E."/>
            <person name="Sela N."/>
            <person name="Selma-Lazaro C."/>
            <person name="Carmona L."/>
            <person name="Wisniewski M."/>
            <person name="Droby S."/>
            <person name="Gonzalez-Candelas L."/>
            <person name="Gabaldon T."/>
        </authorList>
    </citation>
    <scope>NUCLEOTIDE SEQUENCE [LARGE SCALE GENOMIC DNA]</scope>
    <source>
        <strain evidence="2 3">MD-8</strain>
    </source>
</reference>
<name>A0A0A2JTG5_PENEN</name>
<gene>
    <name evidence="2" type="ORF">PEX2_091630</name>
</gene>
<dbReference type="Proteomes" id="UP000030143">
    <property type="component" value="Unassembled WGS sequence"/>
</dbReference>
<proteinExistence type="predicted"/>
<feature type="region of interest" description="Disordered" evidence="1">
    <location>
        <begin position="1"/>
        <end position="69"/>
    </location>
</feature>
<dbReference type="OrthoDB" id="2532734at2759"/>
<accession>A0A0A2JTG5</accession>
<sequence length="69" mass="7490">MPVIPESSDFPSVLQKGGNEAEKKPGQQPQKAKATDFLSKGPQIPDNMPPKASKEELEARAKELNKSSK</sequence>
<evidence type="ECO:0000313" key="2">
    <source>
        <dbReference type="EMBL" id="KGO58785.1"/>
    </source>
</evidence>
<comment type="caution">
    <text evidence="2">The sequence shown here is derived from an EMBL/GenBank/DDBJ whole genome shotgun (WGS) entry which is preliminary data.</text>
</comment>
<dbReference type="AlphaFoldDB" id="A0A0A2JTG5"/>